<comment type="similarity">
    <text evidence="12">In the N-terminal section; belongs to the carbohydrate kinase PfkB family.</text>
</comment>
<keyword evidence="9 12" id="KW-0511">Multifunctional enzyme</keyword>
<comment type="function">
    <text evidence="1 12">Catalyzes the phosphorylation of D-glycero-D-manno-heptose 7-phosphate at the C-1 position to selectively form D-glycero-beta-D-manno-heptose-1,7-bisphosphate.</text>
</comment>
<dbReference type="Proteomes" id="UP000542353">
    <property type="component" value="Unassembled WGS sequence"/>
</dbReference>
<evidence type="ECO:0000256" key="5">
    <source>
        <dbReference type="ARBA" id="ARBA00022695"/>
    </source>
</evidence>
<evidence type="ECO:0000256" key="10">
    <source>
        <dbReference type="ARBA" id="ARBA00023277"/>
    </source>
</evidence>
<dbReference type="Gene3D" id="3.40.1190.20">
    <property type="match status" value="1"/>
</dbReference>
<name>A0A7W7Z4E1_9BRAD</name>
<dbReference type="HAMAP" id="MF_01603">
    <property type="entry name" value="HldE"/>
    <property type="match status" value="1"/>
</dbReference>
<dbReference type="PROSITE" id="PS00583">
    <property type="entry name" value="PFKB_KINASES_1"/>
    <property type="match status" value="1"/>
</dbReference>
<evidence type="ECO:0000313" key="15">
    <source>
        <dbReference type="EMBL" id="MBB5047595.1"/>
    </source>
</evidence>
<evidence type="ECO:0000256" key="7">
    <source>
        <dbReference type="ARBA" id="ARBA00022777"/>
    </source>
</evidence>
<feature type="domain" description="Carbohydrate kinase PfkB" evidence="13">
    <location>
        <begin position="15"/>
        <end position="313"/>
    </location>
</feature>
<dbReference type="RefSeq" id="WP_184257570.1">
    <property type="nucleotide sequence ID" value="NZ_JACHIH010000012.1"/>
</dbReference>
<comment type="pathway">
    <text evidence="12">Nucleotide-sugar biosynthesis; ADP-L-glycero-beta-D-manno-heptose biosynthesis; ADP-L-glycero-beta-D-manno-heptose from D-glycero-beta-D-manno-heptose 7-phosphate: step 1/4.</text>
</comment>
<evidence type="ECO:0000256" key="6">
    <source>
        <dbReference type="ARBA" id="ARBA00022741"/>
    </source>
</evidence>
<gene>
    <name evidence="12" type="primary">hldE</name>
    <name evidence="15" type="ORF">HNR60_002352</name>
</gene>
<evidence type="ECO:0000313" key="16">
    <source>
        <dbReference type="Proteomes" id="UP000542353"/>
    </source>
</evidence>
<dbReference type="Pfam" id="PF00294">
    <property type="entry name" value="PfkB"/>
    <property type="match status" value="1"/>
</dbReference>
<keyword evidence="10 12" id="KW-0119">Carbohydrate metabolism</keyword>
<dbReference type="GO" id="GO:0033786">
    <property type="term" value="F:heptose-1-phosphate adenylyltransferase activity"/>
    <property type="evidence" value="ECO:0007669"/>
    <property type="project" value="UniProtKB-UniRule"/>
</dbReference>
<dbReference type="InterPro" id="IPR029056">
    <property type="entry name" value="Ribokinase-like"/>
</dbReference>
<dbReference type="EMBL" id="JACHIH010000012">
    <property type="protein sequence ID" value="MBB5047595.1"/>
    <property type="molecule type" value="Genomic_DNA"/>
</dbReference>
<proteinExistence type="inferred from homology"/>
<dbReference type="CDD" id="cd01172">
    <property type="entry name" value="RfaE_like"/>
    <property type="match status" value="1"/>
</dbReference>
<dbReference type="PANTHER" id="PTHR46969:SF1">
    <property type="entry name" value="BIFUNCTIONAL PROTEIN HLDE"/>
    <property type="match status" value="1"/>
</dbReference>
<dbReference type="GO" id="GO:0033785">
    <property type="term" value="F:heptose 7-phosphate kinase activity"/>
    <property type="evidence" value="ECO:0007669"/>
    <property type="project" value="UniProtKB-UniRule"/>
</dbReference>
<dbReference type="GO" id="GO:0016773">
    <property type="term" value="F:phosphotransferase activity, alcohol group as acceptor"/>
    <property type="evidence" value="ECO:0007669"/>
    <property type="project" value="InterPro"/>
</dbReference>
<comment type="caution">
    <text evidence="15">The sequence shown here is derived from an EMBL/GenBank/DDBJ whole genome shotgun (WGS) entry which is preliminary data.</text>
</comment>
<dbReference type="GO" id="GO:0005829">
    <property type="term" value="C:cytosol"/>
    <property type="evidence" value="ECO:0007669"/>
    <property type="project" value="TreeGrafter"/>
</dbReference>
<evidence type="ECO:0000256" key="8">
    <source>
        <dbReference type="ARBA" id="ARBA00022840"/>
    </source>
</evidence>
<evidence type="ECO:0000256" key="4">
    <source>
        <dbReference type="ARBA" id="ARBA00022679"/>
    </source>
</evidence>
<dbReference type="NCBIfam" id="TIGR02198">
    <property type="entry name" value="rfaE_dom_I"/>
    <property type="match status" value="1"/>
</dbReference>
<keyword evidence="16" id="KW-1185">Reference proteome</keyword>
<evidence type="ECO:0000259" key="13">
    <source>
        <dbReference type="Pfam" id="PF00294"/>
    </source>
</evidence>
<protein>
    <recommendedName>
        <fullName evidence="12">Bifunctional protein HldE</fullName>
    </recommendedName>
    <domain>
        <recommendedName>
            <fullName evidence="12">D-beta-D-heptose 7-phosphate kinase</fullName>
            <ecNumber evidence="12">2.7.1.167</ecNumber>
        </recommendedName>
        <alternativeName>
            <fullName evidence="12">D-beta-D-heptose 7-phosphotransferase</fullName>
        </alternativeName>
        <alternativeName>
            <fullName evidence="12">D-glycero-beta-D-manno-heptose-7-phosphate kinase</fullName>
        </alternativeName>
    </domain>
    <domain>
        <recommendedName>
            <fullName evidence="12">D-beta-D-heptose 1-phosphate adenylyltransferase</fullName>
            <ecNumber evidence="12">2.7.7.70</ecNumber>
        </recommendedName>
        <alternativeName>
            <fullName evidence="12">D-glycero-beta-D-manno-heptose 1-phosphate adenylyltransferase</fullName>
        </alternativeName>
    </domain>
</protein>
<evidence type="ECO:0000256" key="9">
    <source>
        <dbReference type="ARBA" id="ARBA00023268"/>
    </source>
</evidence>
<dbReference type="InterPro" id="IPR011914">
    <property type="entry name" value="RfaE_dom_II"/>
</dbReference>
<evidence type="ECO:0000256" key="11">
    <source>
        <dbReference type="ARBA" id="ARBA00047428"/>
    </source>
</evidence>
<dbReference type="EC" id="2.7.1.167" evidence="12"/>
<keyword evidence="6 12" id="KW-0547">Nucleotide-binding</keyword>
<reference evidence="15 16" key="1">
    <citation type="submission" date="2020-08" db="EMBL/GenBank/DDBJ databases">
        <title>Genomic Encyclopedia of Type Strains, Phase IV (KMG-IV): sequencing the most valuable type-strain genomes for metagenomic binning, comparative biology and taxonomic classification.</title>
        <authorList>
            <person name="Goeker M."/>
        </authorList>
    </citation>
    <scope>NUCLEOTIDE SEQUENCE [LARGE SCALE GENOMIC DNA]</scope>
    <source>
        <strain evidence="15 16">DSM 12706</strain>
    </source>
</reference>
<keyword evidence="5 12" id="KW-0548">Nucleotidyltransferase</keyword>
<feature type="region of interest" description="Ribokinase" evidence="12">
    <location>
        <begin position="1"/>
        <end position="329"/>
    </location>
</feature>
<feature type="binding site" evidence="12">
    <location>
        <begin position="205"/>
        <end position="208"/>
    </location>
    <ligand>
        <name>ATP</name>
        <dbReference type="ChEBI" id="CHEBI:30616"/>
    </ligand>
</feature>
<dbReference type="GO" id="GO:0005524">
    <property type="term" value="F:ATP binding"/>
    <property type="evidence" value="ECO:0007669"/>
    <property type="project" value="UniProtKB-UniRule"/>
</dbReference>
<dbReference type="InterPro" id="IPR002173">
    <property type="entry name" value="Carboh/pur_kinase_PfkB_CS"/>
</dbReference>
<comment type="subunit">
    <text evidence="12">Homodimer.</text>
</comment>
<dbReference type="InterPro" id="IPR014729">
    <property type="entry name" value="Rossmann-like_a/b/a_fold"/>
</dbReference>
<dbReference type="InterPro" id="IPR023030">
    <property type="entry name" value="Bifunc_HldE"/>
</dbReference>
<keyword evidence="7 12" id="KW-0418">Kinase</keyword>
<comment type="function">
    <text evidence="2 12">Catalyzes the ADP transfer from ATP to D-glycero-beta-D-manno-heptose 1-phosphate, yielding ADP-D-glycero-beta-D-manno-heptose.</text>
</comment>
<feature type="active site" evidence="12">
    <location>
        <position position="275"/>
    </location>
</feature>
<dbReference type="UniPathway" id="UPA00356">
    <property type="reaction ID" value="UER00437"/>
</dbReference>
<dbReference type="GO" id="GO:0097171">
    <property type="term" value="P:ADP-L-glycero-beta-D-manno-heptose biosynthetic process"/>
    <property type="evidence" value="ECO:0007669"/>
    <property type="project" value="UniProtKB-UniPathway"/>
</dbReference>
<evidence type="ECO:0000256" key="2">
    <source>
        <dbReference type="ARBA" id="ARBA00003753"/>
    </source>
</evidence>
<feature type="domain" description="Cytidyltransferase-like" evidence="14">
    <location>
        <begin position="358"/>
        <end position="452"/>
    </location>
</feature>
<evidence type="ECO:0000259" key="14">
    <source>
        <dbReference type="Pfam" id="PF01467"/>
    </source>
</evidence>
<keyword evidence="8 12" id="KW-0067">ATP-binding</keyword>
<dbReference type="InterPro" id="IPR011611">
    <property type="entry name" value="PfkB_dom"/>
</dbReference>
<dbReference type="InterPro" id="IPR011913">
    <property type="entry name" value="RfaE_dom_I"/>
</dbReference>
<sequence length="490" mass="51601">MLDFEAVLPAIGRQTVLCVGDLMLDEFVYGEVSRISPEAPAPVIAVQRSEINVGGAGNVARNIAALGARCIFVGLIGDDDAGRMLSAALTAEPLIEPVLVCDESRPTTRKVRFVSAHFSTHMLRADWEIAAPASLTVEQELIDAILQHLPAADIVLLSDYAKGVLTSRLIRDVIDAARKLGKRVIVDPKSPNFALYRGATLLTPNRKEFAEATRSRADSQAEIAASAREAIASAQCEAILVTQSEQGMTLVPRDGEAIHVPAHPVKVRDVSGAGDTVAAVLAVMLAAGADWDVALRAANAGAAVAVSKNGTASVTLGELRRKVLPPASLAAEEKIIAAGGDLGPQLAEWRGQGLRIGFTNGCFDILHPGHVKVLTAARGACDRLIVGLNSDASVKRLKGPTRPVQDERARAEVLAALEAVDLVVIFEEDTPLQLITRIVPSVLVKGGDYTREQVVGHEIVAAQGGEVVLIDILPGHSTTSLVARAQNGKA</sequence>
<evidence type="ECO:0000256" key="12">
    <source>
        <dbReference type="HAMAP-Rule" id="MF_01603"/>
    </source>
</evidence>
<evidence type="ECO:0000256" key="3">
    <source>
        <dbReference type="ARBA" id="ARBA00004713"/>
    </source>
</evidence>
<organism evidence="15 16">
    <name type="scientific">Rhodopseudomonas rhenobacensis</name>
    <dbReference type="NCBI Taxonomy" id="87461"/>
    <lineage>
        <taxon>Bacteria</taxon>
        <taxon>Pseudomonadati</taxon>
        <taxon>Pseudomonadota</taxon>
        <taxon>Alphaproteobacteria</taxon>
        <taxon>Hyphomicrobiales</taxon>
        <taxon>Nitrobacteraceae</taxon>
        <taxon>Rhodopseudomonas</taxon>
    </lineage>
</organism>
<comment type="pathway">
    <text evidence="12">Nucleotide-sugar biosynthesis; ADP-L-glycero-beta-D-manno-heptose biosynthesis; ADP-L-glycero-beta-D-manno-heptose from D-glycero-beta-D-manno-heptose 7-phosphate: step 3/4.</text>
</comment>
<feature type="region of interest" description="Cytidylyltransferase" evidence="12">
    <location>
        <begin position="358"/>
        <end position="490"/>
    </location>
</feature>
<dbReference type="Gene3D" id="3.40.50.620">
    <property type="entry name" value="HUPs"/>
    <property type="match status" value="1"/>
</dbReference>
<evidence type="ECO:0000256" key="1">
    <source>
        <dbReference type="ARBA" id="ARBA00002319"/>
    </source>
</evidence>
<dbReference type="Pfam" id="PF01467">
    <property type="entry name" value="CTP_transf_like"/>
    <property type="match status" value="1"/>
</dbReference>
<dbReference type="EC" id="2.7.7.70" evidence="12"/>
<dbReference type="NCBIfam" id="TIGR02199">
    <property type="entry name" value="rfaE_dom_II"/>
    <property type="match status" value="1"/>
</dbReference>
<accession>A0A7W7Z4E1</accession>
<dbReference type="NCBIfam" id="TIGR00125">
    <property type="entry name" value="cyt_tran_rel"/>
    <property type="match status" value="1"/>
</dbReference>
<dbReference type="SUPFAM" id="SSF52374">
    <property type="entry name" value="Nucleotidylyl transferase"/>
    <property type="match status" value="1"/>
</dbReference>
<dbReference type="AlphaFoldDB" id="A0A7W7Z4E1"/>
<dbReference type="SUPFAM" id="SSF53613">
    <property type="entry name" value="Ribokinase-like"/>
    <property type="match status" value="1"/>
</dbReference>
<comment type="catalytic activity">
    <reaction evidence="12">
        <text>D-glycero-beta-D-manno-heptose 7-phosphate + ATP = D-glycero-beta-D-manno-heptose 1,7-bisphosphate + ADP + H(+)</text>
        <dbReference type="Rhea" id="RHEA:27473"/>
        <dbReference type="ChEBI" id="CHEBI:15378"/>
        <dbReference type="ChEBI" id="CHEBI:30616"/>
        <dbReference type="ChEBI" id="CHEBI:60204"/>
        <dbReference type="ChEBI" id="CHEBI:60208"/>
        <dbReference type="ChEBI" id="CHEBI:456216"/>
        <dbReference type="EC" id="2.7.1.167"/>
    </reaction>
</comment>
<comment type="catalytic activity">
    <reaction evidence="11 12">
        <text>D-glycero-beta-D-manno-heptose 1-phosphate + ATP + H(+) = ADP-D-glycero-beta-D-manno-heptose + diphosphate</text>
        <dbReference type="Rhea" id="RHEA:27465"/>
        <dbReference type="ChEBI" id="CHEBI:15378"/>
        <dbReference type="ChEBI" id="CHEBI:30616"/>
        <dbReference type="ChEBI" id="CHEBI:33019"/>
        <dbReference type="ChEBI" id="CHEBI:59967"/>
        <dbReference type="ChEBI" id="CHEBI:61593"/>
        <dbReference type="EC" id="2.7.7.70"/>
    </reaction>
</comment>
<dbReference type="GO" id="GO:0009244">
    <property type="term" value="P:lipopolysaccharide core region biosynthetic process"/>
    <property type="evidence" value="ECO:0007669"/>
    <property type="project" value="UniProtKB-UniPathway"/>
</dbReference>
<comment type="similarity">
    <text evidence="12">In the C-terminal section; belongs to the cytidylyltransferase family.</text>
</comment>
<dbReference type="UniPathway" id="UPA00958"/>
<comment type="pathway">
    <text evidence="3">Bacterial outer membrane biogenesis; LPS core biosynthesis.</text>
</comment>
<dbReference type="InterPro" id="IPR004821">
    <property type="entry name" value="Cyt_trans-like"/>
</dbReference>
<dbReference type="PANTHER" id="PTHR46969">
    <property type="entry name" value="BIFUNCTIONAL PROTEIN HLDE"/>
    <property type="match status" value="1"/>
</dbReference>
<keyword evidence="4 12" id="KW-0808">Transferase</keyword>